<name>A0A5J4SKY5_9ZZZZ</name>
<sequence>MKKIIYTSLFILCLGFASCEDFLDRTPISNMNE</sequence>
<dbReference type="EMBL" id="SNRY01000150">
    <property type="protein sequence ID" value="KAA6345900.1"/>
    <property type="molecule type" value="Genomic_DNA"/>
</dbReference>
<reference evidence="1" key="1">
    <citation type="submission" date="2019-03" db="EMBL/GenBank/DDBJ databases">
        <title>Single cell metagenomics reveals metabolic interactions within the superorganism composed of flagellate Streblomastix strix and complex community of Bacteroidetes bacteria on its surface.</title>
        <authorList>
            <person name="Treitli S.C."/>
            <person name="Kolisko M."/>
            <person name="Husnik F."/>
            <person name="Keeling P."/>
            <person name="Hampl V."/>
        </authorList>
    </citation>
    <scope>NUCLEOTIDE SEQUENCE</scope>
    <source>
        <strain evidence="1">STM</strain>
    </source>
</reference>
<dbReference type="AlphaFoldDB" id="A0A5J4SKY5"/>
<organism evidence="1">
    <name type="scientific">termite gut metagenome</name>
    <dbReference type="NCBI Taxonomy" id="433724"/>
    <lineage>
        <taxon>unclassified sequences</taxon>
        <taxon>metagenomes</taxon>
        <taxon>organismal metagenomes</taxon>
    </lineage>
</organism>
<feature type="non-terminal residue" evidence="1">
    <location>
        <position position="33"/>
    </location>
</feature>
<gene>
    <name evidence="1" type="ORF">EZS27_006540</name>
</gene>
<protein>
    <submittedName>
        <fullName evidence="1">RagB/SusD family nutrient uptake outer membrane protein</fullName>
    </submittedName>
</protein>
<evidence type="ECO:0000313" key="1">
    <source>
        <dbReference type="EMBL" id="KAA6345900.1"/>
    </source>
</evidence>
<accession>A0A5J4SKY5</accession>
<comment type="caution">
    <text evidence="1">The sequence shown here is derived from an EMBL/GenBank/DDBJ whole genome shotgun (WGS) entry which is preliminary data.</text>
</comment>
<dbReference type="PROSITE" id="PS51257">
    <property type="entry name" value="PROKAR_LIPOPROTEIN"/>
    <property type="match status" value="1"/>
</dbReference>
<proteinExistence type="predicted"/>